<keyword evidence="2" id="KW-1003">Cell membrane</keyword>
<feature type="compositionally biased region" description="Pro residues" evidence="11">
    <location>
        <begin position="573"/>
        <end position="583"/>
    </location>
</feature>
<keyword evidence="8" id="KW-0675">Receptor</keyword>
<evidence type="ECO:0000256" key="8">
    <source>
        <dbReference type="ARBA" id="ARBA00023170"/>
    </source>
</evidence>
<evidence type="ECO:0000256" key="9">
    <source>
        <dbReference type="ARBA" id="ARBA00023180"/>
    </source>
</evidence>
<protein>
    <submittedName>
        <fullName evidence="15">Uncharacterized protein si:dkeyp-77h1.4 isoform X1</fullName>
    </submittedName>
</protein>
<evidence type="ECO:0000256" key="7">
    <source>
        <dbReference type="ARBA" id="ARBA00023157"/>
    </source>
</evidence>
<dbReference type="RefSeq" id="XP_017324877.1">
    <property type="nucleotide sequence ID" value="XM_017469388.3"/>
</dbReference>
<keyword evidence="10" id="KW-0393">Immunoglobulin domain</keyword>
<keyword evidence="3 12" id="KW-0812">Transmembrane</keyword>
<dbReference type="GO" id="GO:0007166">
    <property type="term" value="P:cell surface receptor signaling pathway"/>
    <property type="evidence" value="ECO:0007669"/>
    <property type="project" value="TreeGrafter"/>
</dbReference>
<dbReference type="GO" id="GO:0006955">
    <property type="term" value="P:immune response"/>
    <property type="evidence" value="ECO:0007669"/>
    <property type="project" value="TreeGrafter"/>
</dbReference>
<dbReference type="GO" id="GO:0031295">
    <property type="term" value="P:T cell costimulation"/>
    <property type="evidence" value="ECO:0007669"/>
    <property type="project" value="TreeGrafter"/>
</dbReference>
<keyword evidence="4 13" id="KW-0732">Signal</keyword>
<comment type="subcellular location">
    <subcellularLocation>
        <location evidence="1">Cell membrane</location>
        <topology evidence="1">Single-pass type I membrane protein</topology>
    </subcellularLocation>
</comment>
<dbReference type="Proteomes" id="UP000221080">
    <property type="component" value="Chromosome 1"/>
</dbReference>
<proteinExistence type="predicted"/>
<feature type="compositionally biased region" description="Low complexity" evidence="11">
    <location>
        <begin position="525"/>
        <end position="534"/>
    </location>
</feature>
<feature type="chain" id="PRO_5012248892" evidence="13">
    <location>
        <begin position="31"/>
        <end position="713"/>
    </location>
</feature>
<dbReference type="InterPro" id="IPR051713">
    <property type="entry name" value="T-cell_Activation_Regulation"/>
</dbReference>
<dbReference type="PANTHER" id="PTHR25466">
    <property type="entry name" value="T-LYMPHOCYTE ACTIVATION ANTIGEN"/>
    <property type="match status" value="1"/>
</dbReference>
<feature type="compositionally biased region" description="Pro residues" evidence="11">
    <location>
        <begin position="479"/>
        <end position="489"/>
    </location>
</feature>
<feature type="region of interest" description="Disordered" evidence="11">
    <location>
        <begin position="423"/>
        <end position="713"/>
    </location>
</feature>
<evidence type="ECO:0000256" key="10">
    <source>
        <dbReference type="ARBA" id="ARBA00023319"/>
    </source>
</evidence>
<dbReference type="GO" id="GO:0071222">
    <property type="term" value="P:cellular response to lipopolysaccharide"/>
    <property type="evidence" value="ECO:0007669"/>
    <property type="project" value="TreeGrafter"/>
</dbReference>
<sequence>MKVHGSNMESLRVVGFSMLLCVAFSTTLKAKDETVFLGEDYQILLPAGGATVIFKPRIGPARELEMMKNGEVINARVKLSTTHLNHLILENVGESDEGVYIIRSEQNPNNIKQLNVIVRDCTVEVNVIYGRDFTITLLGMPEGVGFRPIAVEANQTSHPALELLTAEGHVHENYADRLSITEQHVVLKAVTGADEGSYTITLTGGKVGKKICLNVKEELKFVTVPYGGTFKLNLHLNSSSARLIFSPDFGRSDNISWVIMDRGELNLLPDHNLEGRFSMDNSMCILKQVKASDAGLYQVTDLQGFSVSKFYLGVEPYRLPNVFLAVISLLALLVVLLLVCLVSCLVKVRKRAAKAKAIEKIAKNAGKEEGNAFRQVVKEACCRQNDDAPALSQKEDITEKSQSTEISIKGLEVSAKDTSIHEKNLETSDSGVGFTTAGLPLDSDTEAPTVPIGETDFLSSSVASDAKPIAKQESKLTPSSPPKPAPTPEAKPVSETPVSAALKPAPSPEPKLSVTPTQETKTTISPTPESKPSLSPSPDPKPAVTPELKPAVSPSPKATPTLEVKPTPTSDVKPPPSPEPPKAATPTPDSKLAATPTKMAVSPASDLTPTKPDGTPSAVSPSSAATIATPDTKPALSPTPDAKPTTNGTLESTPDIGSSESSAIPAKTPETEKSSGKVPEVISTGAPAPEAKQDSASASDGAPASGVEETSTT</sequence>
<dbReference type="AlphaFoldDB" id="A0A2D0R2P6"/>
<feature type="compositionally biased region" description="Polar residues" evidence="11">
    <location>
        <begin position="644"/>
        <end position="662"/>
    </location>
</feature>
<keyword evidence="14" id="KW-1185">Reference proteome</keyword>
<evidence type="ECO:0000256" key="1">
    <source>
        <dbReference type="ARBA" id="ARBA00004251"/>
    </source>
</evidence>
<dbReference type="PANTHER" id="PTHR25466:SF13">
    <property type="entry name" value="SI:DKEYP-77H1.4"/>
    <property type="match status" value="1"/>
</dbReference>
<dbReference type="KEGG" id="ipu:108266289"/>
<dbReference type="GeneID" id="108266289"/>
<dbReference type="GO" id="GO:0042102">
    <property type="term" value="P:positive regulation of T cell proliferation"/>
    <property type="evidence" value="ECO:0007669"/>
    <property type="project" value="TreeGrafter"/>
</dbReference>
<keyword evidence="9" id="KW-0325">Glycoprotein</keyword>
<evidence type="ECO:0000256" key="12">
    <source>
        <dbReference type="SAM" id="Phobius"/>
    </source>
</evidence>
<reference evidence="15" key="2">
    <citation type="submission" date="2025-08" db="UniProtKB">
        <authorList>
            <consortium name="RefSeq"/>
        </authorList>
    </citation>
    <scope>IDENTIFICATION</scope>
    <source>
        <tissue evidence="15">Blood</tissue>
    </source>
</reference>
<keyword evidence="7" id="KW-1015">Disulfide bond</keyword>
<feature type="compositionally biased region" description="Polar residues" evidence="11">
    <location>
        <begin position="514"/>
        <end position="524"/>
    </location>
</feature>
<evidence type="ECO:0000256" key="4">
    <source>
        <dbReference type="ARBA" id="ARBA00022729"/>
    </source>
</evidence>
<evidence type="ECO:0000256" key="13">
    <source>
        <dbReference type="SAM" id="SignalP"/>
    </source>
</evidence>
<feature type="transmembrane region" description="Helical" evidence="12">
    <location>
        <begin position="322"/>
        <end position="346"/>
    </location>
</feature>
<evidence type="ECO:0000256" key="3">
    <source>
        <dbReference type="ARBA" id="ARBA00022692"/>
    </source>
</evidence>
<evidence type="ECO:0000313" key="15">
    <source>
        <dbReference type="RefSeq" id="XP_017324877.1"/>
    </source>
</evidence>
<reference evidence="14" key="1">
    <citation type="journal article" date="2016" name="Nat. Commun.">
        <title>The channel catfish genome sequence provides insights into the evolution of scale formation in teleosts.</title>
        <authorList>
            <person name="Liu Z."/>
            <person name="Liu S."/>
            <person name="Yao J."/>
            <person name="Bao L."/>
            <person name="Zhang J."/>
            <person name="Li Y."/>
            <person name="Jiang C."/>
            <person name="Sun L."/>
            <person name="Wang R."/>
            <person name="Zhang Y."/>
            <person name="Zhou T."/>
            <person name="Zeng Q."/>
            <person name="Fu Q."/>
            <person name="Gao S."/>
            <person name="Li N."/>
            <person name="Koren S."/>
            <person name="Jiang Y."/>
            <person name="Zimin A."/>
            <person name="Xu P."/>
            <person name="Phillippy A.M."/>
            <person name="Geng X."/>
            <person name="Song L."/>
            <person name="Sun F."/>
            <person name="Li C."/>
            <person name="Wang X."/>
            <person name="Chen A."/>
            <person name="Jin Y."/>
            <person name="Yuan Z."/>
            <person name="Yang Y."/>
            <person name="Tan S."/>
            <person name="Peatman E."/>
            <person name="Lu J."/>
            <person name="Qin Z."/>
            <person name="Dunham R."/>
            <person name="Li Z."/>
            <person name="Sonstegard T."/>
            <person name="Feng J."/>
            <person name="Danzmann R.G."/>
            <person name="Schroeder S."/>
            <person name="Scheffler B."/>
            <person name="Duke M.V."/>
            <person name="Ballard L."/>
            <person name="Kucuktas H."/>
            <person name="Kaltenboeck L."/>
            <person name="Liu H."/>
            <person name="Armbruster J."/>
            <person name="Xie Y."/>
            <person name="Kirby M.L."/>
            <person name="Tian Y."/>
            <person name="Flanagan M.E."/>
            <person name="Mu W."/>
            <person name="Waldbieser G.C."/>
        </authorList>
    </citation>
    <scope>NUCLEOTIDE SEQUENCE [LARGE SCALE GENOMIC DNA]</scope>
    <source>
        <strain evidence="14">SDA103</strain>
    </source>
</reference>
<evidence type="ECO:0000256" key="11">
    <source>
        <dbReference type="SAM" id="MobiDB-lite"/>
    </source>
</evidence>
<dbReference type="OrthoDB" id="8817156at2759"/>
<dbReference type="GO" id="GO:0042130">
    <property type="term" value="P:negative regulation of T cell proliferation"/>
    <property type="evidence" value="ECO:0007669"/>
    <property type="project" value="TreeGrafter"/>
</dbReference>
<gene>
    <name evidence="15" type="primary">si:dkeyp-77h1.4</name>
</gene>
<evidence type="ECO:0000256" key="5">
    <source>
        <dbReference type="ARBA" id="ARBA00022989"/>
    </source>
</evidence>
<accession>A0A2D0R2P6</accession>
<feature type="signal peptide" evidence="13">
    <location>
        <begin position="1"/>
        <end position="30"/>
    </location>
</feature>
<dbReference type="STRING" id="7998.ENSIPUP00000007453"/>
<dbReference type="GO" id="GO:0009897">
    <property type="term" value="C:external side of plasma membrane"/>
    <property type="evidence" value="ECO:0007669"/>
    <property type="project" value="TreeGrafter"/>
</dbReference>
<name>A0A2D0R2P6_ICTPU</name>
<evidence type="ECO:0000256" key="6">
    <source>
        <dbReference type="ARBA" id="ARBA00023136"/>
    </source>
</evidence>
<feature type="compositionally biased region" description="Low complexity" evidence="11">
    <location>
        <begin position="694"/>
        <end position="706"/>
    </location>
</feature>
<evidence type="ECO:0000256" key="2">
    <source>
        <dbReference type="ARBA" id="ARBA00022475"/>
    </source>
</evidence>
<evidence type="ECO:0000313" key="14">
    <source>
        <dbReference type="Proteomes" id="UP000221080"/>
    </source>
</evidence>
<keyword evidence="5 12" id="KW-1133">Transmembrane helix</keyword>
<feature type="compositionally biased region" description="Low complexity" evidence="11">
    <location>
        <begin position="615"/>
        <end position="632"/>
    </location>
</feature>
<organism evidence="14 15">
    <name type="scientific">Ictalurus punctatus</name>
    <name type="common">Channel catfish</name>
    <name type="synonym">Silurus punctatus</name>
    <dbReference type="NCBI Taxonomy" id="7998"/>
    <lineage>
        <taxon>Eukaryota</taxon>
        <taxon>Metazoa</taxon>
        <taxon>Chordata</taxon>
        <taxon>Craniata</taxon>
        <taxon>Vertebrata</taxon>
        <taxon>Euteleostomi</taxon>
        <taxon>Actinopterygii</taxon>
        <taxon>Neopterygii</taxon>
        <taxon>Teleostei</taxon>
        <taxon>Ostariophysi</taxon>
        <taxon>Siluriformes</taxon>
        <taxon>Ictaluridae</taxon>
        <taxon>Ictalurus</taxon>
    </lineage>
</organism>
<keyword evidence="6 12" id="KW-0472">Membrane</keyword>